<comment type="subcellular location">
    <subcellularLocation>
        <location evidence="1">Nucleus</location>
    </subcellularLocation>
</comment>
<feature type="compositionally biased region" description="Acidic residues" evidence="9">
    <location>
        <begin position="311"/>
        <end position="340"/>
    </location>
</feature>
<dbReference type="PROSITE" id="PS51194">
    <property type="entry name" value="HELICASE_CTER"/>
    <property type="match status" value="1"/>
</dbReference>
<evidence type="ECO:0000256" key="8">
    <source>
        <dbReference type="ARBA" id="ARBA00023242"/>
    </source>
</evidence>
<dbReference type="AlphaFoldDB" id="A0A151ZDD6"/>
<evidence type="ECO:0000256" key="6">
    <source>
        <dbReference type="ARBA" id="ARBA00022853"/>
    </source>
</evidence>
<dbReference type="GO" id="GO:0006325">
    <property type="term" value="P:chromatin organization"/>
    <property type="evidence" value="ECO:0007669"/>
    <property type="project" value="UniProtKB-KW"/>
</dbReference>
<dbReference type="Gene3D" id="3.40.50.10810">
    <property type="entry name" value="Tandem AAA-ATPase domain"/>
    <property type="match status" value="1"/>
</dbReference>
<keyword evidence="7" id="KW-0238">DNA-binding</keyword>
<keyword evidence="2" id="KW-0547">Nucleotide-binding</keyword>
<dbReference type="GO" id="GO:0005634">
    <property type="term" value="C:nucleus"/>
    <property type="evidence" value="ECO:0007669"/>
    <property type="project" value="UniProtKB-SubCell"/>
</dbReference>
<organism evidence="12 13">
    <name type="scientific">Tieghemostelium lacteum</name>
    <name type="common">Slime mold</name>
    <name type="synonym">Dictyostelium lacteum</name>
    <dbReference type="NCBI Taxonomy" id="361077"/>
    <lineage>
        <taxon>Eukaryota</taxon>
        <taxon>Amoebozoa</taxon>
        <taxon>Evosea</taxon>
        <taxon>Eumycetozoa</taxon>
        <taxon>Dictyostelia</taxon>
        <taxon>Dictyosteliales</taxon>
        <taxon>Raperosteliaceae</taxon>
        <taxon>Tieghemostelium</taxon>
    </lineage>
</organism>
<evidence type="ECO:0000256" key="4">
    <source>
        <dbReference type="ARBA" id="ARBA00022806"/>
    </source>
</evidence>
<dbReference type="GO" id="GO:0005524">
    <property type="term" value="F:ATP binding"/>
    <property type="evidence" value="ECO:0007669"/>
    <property type="project" value="UniProtKB-KW"/>
</dbReference>
<gene>
    <name evidence="12" type="ORF">DLAC_07198</name>
</gene>
<dbReference type="InterPro" id="IPR027417">
    <property type="entry name" value="P-loop_NTPase"/>
</dbReference>
<dbReference type="OrthoDB" id="448448at2759"/>
<dbReference type="FunFam" id="3.40.50.10810:FF:000005">
    <property type="entry name" value="Photoperiod-independent early flowering 1"/>
    <property type="match status" value="1"/>
</dbReference>
<dbReference type="InterPro" id="IPR014001">
    <property type="entry name" value="Helicase_ATP-bd"/>
</dbReference>
<feature type="compositionally biased region" description="Basic and acidic residues" evidence="9">
    <location>
        <begin position="672"/>
        <end position="681"/>
    </location>
</feature>
<keyword evidence="8" id="KW-0539">Nucleus</keyword>
<evidence type="ECO:0000259" key="11">
    <source>
        <dbReference type="PROSITE" id="PS51194"/>
    </source>
</evidence>
<evidence type="ECO:0000259" key="10">
    <source>
        <dbReference type="PROSITE" id="PS51192"/>
    </source>
</evidence>
<name>A0A151ZDD6_TIELA</name>
<dbReference type="FunCoup" id="A0A151ZDD6">
    <property type="interactions" value="1099"/>
</dbReference>
<feature type="compositionally biased region" description="Basic and acidic residues" evidence="9">
    <location>
        <begin position="1"/>
        <end position="10"/>
    </location>
</feature>
<dbReference type="GO" id="GO:0003677">
    <property type="term" value="F:DNA binding"/>
    <property type="evidence" value="ECO:0007669"/>
    <property type="project" value="UniProtKB-KW"/>
</dbReference>
<feature type="region of interest" description="Disordered" evidence="9">
    <location>
        <begin position="156"/>
        <end position="184"/>
    </location>
</feature>
<dbReference type="InterPro" id="IPR038718">
    <property type="entry name" value="SNF2-like_sf"/>
</dbReference>
<proteinExistence type="predicted"/>
<feature type="region of interest" description="Disordered" evidence="9">
    <location>
        <begin position="298"/>
        <end position="340"/>
    </location>
</feature>
<dbReference type="Gene3D" id="3.40.50.300">
    <property type="entry name" value="P-loop containing nucleotide triphosphate hydrolases"/>
    <property type="match status" value="1"/>
</dbReference>
<feature type="compositionally biased region" description="Low complexity" evidence="9">
    <location>
        <begin position="165"/>
        <end position="184"/>
    </location>
</feature>
<dbReference type="SMART" id="SM00490">
    <property type="entry name" value="HELICc"/>
    <property type="match status" value="1"/>
</dbReference>
<dbReference type="CDD" id="cd18793">
    <property type="entry name" value="SF2_C_SNF"/>
    <property type="match status" value="1"/>
</dbReference>
<dbReference type="PANTHER" id="PTHR10799">
    <property type="entry name" value="SNF2/RAD54 HELICASE FAMILY"/>
    <property type="match status" value="1"/>
</dbReference>
<keyword evidence="13" id="KW-1185">Reference proteome</keyword>
<dbReference type="SUPFAM" id="SSF52540">
    <property type="entry name" value="P-loop containing nucleoside triphosphate hydrolases"/>
    <property type="match status" value="2"/>
</dbReference>
<dbReference type="SMART" id="SM00487">
    <property type="entry name" value="DEXDc"/>
    <property type="match status" value="1"/>
</dbReference>
<dbReference type="GO" id="GO:0016787">
    <property type="term" value="F:hydrolase activity"/>
    <property type="evidence" value="ECO:0007669"/>
    <property type="project" value="UniProtKB-KW"/>
</dbReference>
<evidence type="ECO:0000256" key="7">
    <source>
        <dbReference type="ARBA" id="ARBA00023125"/>
    </source>
</evidence>
<dbReference type="Proteomes" id="UP000076078">
    <property type="component" value="Unassembled WGS sequence"/>
</dbReference>
<feature type="compositionally biased region" description="Low complexity" evidence="9">
    <location>
        <begin position="106"/>
        <end position="117"/>
    </location>
</feature>
<keyword evidence="6" id="KW-0156">Chromatin regulator</keyword>
<evidence type="ECO:0000313" key="13">
    <source>
        <dbReference type="Proteomes" id="UP000076078"/>
    </source>
</evidence>
<feature type="compositionally biased region" description="Acidic residues" evidence="9">
    <location>
        <begin position="25"/>
        <end position="43"/>
    </location>
</feature>
<dbReference type="InterPro" id="IPR000330">
    <property type="entry name" value="SNF2_N"/>
</dbReference>
<accession>A0A151ZDD6</accession>
<comment type="caution">
    <text evidence="12">The sequence shown here is derived from an EMBL/GenBank/DDBJ whole genome shotgun (WGS) entry which is preliminary data.</text>
</comment>
<keyword evidence="5" id="KW-0067">ATP-binding</keyword>
<dbReference type="InterPro" id="IPR049730">
    <property type="entry name" value="SNF2/RAD54-like_C"/>
</dbReference>
<dbReference type="Pfam" id="PF00271">
    <property type="entry name" value="Helicase_C"/>
    <property type="match status" value="1"/>
</dbReference>
<dbReference type="PROSITE" id="PS51192">
    <property type="entry name" value="HELICASE_ATP_BIND_1"/>
    <property type="match status" value="1"/>
</dbReference>
<dbReference type="InterPro" id="IPR001650">
    <property type="entry name" value="Helicase_C-like"/>
</dbReference>
<evidence type="ECO:0000256" key="3">
    <source>
        <dbReference type="ARBA" id="ARBA00022801"/>
    </source>
</evidence>
<evidence type="ECO:0000256" key="5">
    <source>
        <dbReference type="ARBA" id="ARBA00022840"/>
    </source>
</evidence>
<evidence type="ECO:0000256" key="2">
    <source>
        <dbReference type="ARBA" id="ARBA00022741"/>
    </source>
</evidence>
<reference evidence="12 13" key="1">
    <citation type="submission" date="2015-12" db="EMBL/GenBank/DDBJ databases">
        <title>Dictyostelia acquired genes for synthesis and detection of signals that induce cell-type specialization by lateral gene transfer from prokaryotes.</title>
        <authorList>
            <person name="Gloeckner G."/>
            <person name="Schaap P."/>
        </authorList>
    </citation>
    <scope>NUCLEOTIDE SEQUENCE [LARGE SCALE GENOMIC DNA]</scope>
    <source>
        <strain evidence="12 13">TK</strain>
    </source>
</reference>
<dbReference type="Pfam" id="PF00176">
    <property type="entry name" value="SNF2-rel_dom"/>
    <property type="match status" value="1"/>
</dbReference>
<dbReference type="EMBL" id="LODT01000032">
    <property type="protein sequence ID" value="KYQ91957.1"/>
    <property type="molecule type" value="Genomic_DNA"/>
</dbReference>
<dbReference type="STRING" id="361077.A0A151ZDD6"/>
<dbReference type="OMA" id="NFLMPHI"/>
<keyword evidence="4" id="KW-0347">Helicase</keyword>
<feature type="compositionally biased region" description="Low complexity" evidence="9">
    <location>
        <begin position="84"/>
        <end position="97"/>
    </location>
</feature>
<feature type="domain" description="Helicase C-terminal" evidence="11">
    <location>
        <begin position="823"/>
        <end position="988"/>
    </location>
</feature>
<sequence length="1002" mass="115577">MSPSRDKVNSDTEDTEKDVIQVGDSDYDDSDSDYLTEEEDEDNSTPSKKNKNNHNKKKSHSTPIKSVRKKPITVGKVKINTNVQSSTDTTQWTTKKSTSSERAILSQSSSSQNSNSSAGNIDNLNSSTNHITPLLKPTISPSSQEKSSVYFSFAQKHQGSQQDKNNNITTTNNNNNNNNNNNINNNNINRLATIRAGNGSDFFSNFLYKPKMEYEPFLDGVDNPKCAIISSNTSKFLDRKTDRVKKIIKLESISDNEETDSDKTDVDVDDEEELQKRKKRVIKKLKLDDSVETDMVSNSTVKVLKDNKEGENDDTDTDMELENNNEEEEEEEEEEEDDETPIIEKLITACEHFSTRMFDILKAIELKYIKSTQDNNNNITTTTTTKYKHDIILQPSIMDIQKMRSYQLIGLNWLALLYKENINGILADEMGLGKTIQTISLLAYIHEHQKDYGPHLIVVPPTTLSNWERELQKWCSRLKVFTYYGNQKEREYQRNHLRTLKPKEDFNILITTYNIMFSNLDRGFLKSKFQYSYLILDEAQNIKNSDSKRYKSLFNIVSKHRLLLTGTPLQNNLYELWALLNFLMPHIFGEGSRNNSLLAQLLELNDNNKNAIVSRMKKILSPFILRRLKSAVSQELLPKVEILEFCKMSSQQEAFYQNLVTQSKSKIHQMEIENKEREKEWNQGNGIKKRKKPSQQQDQQQKEEDENIQISVDIDFNEDMNTKSRGRKPKVQSKQLVLSNVLMELRKISNHPLLMKRLFYQAEQVSNIIDKVMQNEIYHDYSRADMEEIFEEYSDFNLHQIAKENEMKDYVLSNETLIQSSTKMQRLSEILDKEINQNHSKVLIFSQMTRVLDILEEVLVIFGYQFCRLDGGTPVIERQSIIDNFGSSKDIPIFLLSTGAGGLGINLTCANVVVFYDSSFNPQVDRQAEDRAHRLGQEKEVRIYKLLTENTVDIHINNLSNEKKKLNDSILEEGAFAQEEQDDSKKLTSKLFIKMLDAVLPK</sequence>
<feature type="compositionally biased region" description="Basic residues" evidence="9">
    <location>
        <begin position="48"/>
        <end position="71"/>
    </location>
</feature>
<keyword evidence="3" id="KW-0378">Hydrolase</keyword>
<feature type="region of interest" description="Disordered" evidence="9">
    <location>
        <begin position="1"/>
        <end position="142"/>
    </location>
</feature>
<evidence type="ECO:0000256" key="1">
    <source>
        <dbReference type="ARBA" id="ARBA00004123"/>
    </source>
</evidence>
<feature type="region of interest" description="Disordered" evidence="9">
    <location>
        <begin position="672"/>
        <end position="730"/>
    </location>
</feature>
<evidence type="ECO:0000313" key="12">
    <source>
        <dbReference type="EMBL" id="KYQ91957.1"/>
    </source>
</evidence>
<feature type="domain" description="Helicase ATP-binding" evidence="10">
    <location>
        <begin position="415"/>
        <end position="586"/>
    </location>
</feature>
<dbReference type="InParanoid" id="A0A151ZDD6"/>
<evidence type="ECO:0000256" key="9">
    <source>
        <dbReference type="SAM" id="MobiDB-lite"/>
    </source>
</evidence>
<dbReference type="GO" id="GO:0004386">
    <property type="term" value="F:helicase activity"/>
    <property type="evidence" value="ECO:0007669"/>
    <property type="project" value="UniProtKB-KW"/>
</dbReference>
<protein>
    <submittedName>
        <fullName evidence="12">SNF2-related domain-containing protein</fullName>
    </submittedName>
</protein>
<feature type="compositionally biased region" description="Polar residues" evidence="9">
    <location>
        <begin position="118"/>
        <end position="131"/>
    </location>
</feature>